<feature type="compositionally biased region" description="Polar residues" evidence="1">
    <location>
        <begin position="1"/>
        <end position="13"/>
    </location>
</feature>
<evidence type="ECO:0000256" key="1">
    <source>
        <dbReference type="SAM" id="MobiDB-lite"/>
    </source>
</evidence>
<feature type="compositionally biased region" description="Low complexity" evidence="1">
    <location>
        <begin position="251"/>
        <end position="261"/>
    </location>
</feature>
<proteinExistence type="predicted"/>
<protein>
    <submittedName>
        <fullName evidence="3">Putative WPP domain-interacting protein 2-like</fullName>
    </submittedName>
</protein>
<evidence type="ECO:0000256" key="2">
    <source>
        <dbReference type="SAM" id="Phobius"/>
    </source>
</evidence>
<feature type="compositionally biased region" description="Polar residues" evidence="1">
    <location>
        <begin position="390"/>
        <end position="417"/>
    </location>
</feature>
<feature type="compositionally biased region" description="Polar residues" evidence="1">
    <location>
        <begin position="214"/>
        <end position="224"/>
    </location>
</feature>
<feature type="region of interest" description="Disordered" evidence="1">
    <location>
        <begin position="172"/>
        <end position="330"/>
    </location>
</feature>
<evidence type="ECO:0000313" key="3">
    <source>
        <dbReference type="EMBL" id="JAP33802.1"/>
    </source>
</evidence>
<feature type="transmembrane region" description="Helical" evidence="2">
    <location>
        <begin position="577"/>
        <end position="595"/>
    </location>
</feature>
<feature type="compositionally biased region" description="Low complexity" evidence="1">
    <location>
        <begin position="36"/>
        <end position="50"/>
    </location>
</feature>
<dbReference type="EMBL" id="GEDG01004630">
    <property type="protein sequence ID" value="JAP33802.1"/>
    <property type="molecule type" value="Transcribed_RNA"/>
</dbReference>
<reference evidence="3" key="1">
    <citation type="submission" date="2015-12" db="EMBL/GenBank/DDBJ databases">
        <title>Gene expression during late stages of embryo sac development: a critical building block for successful pollen-pistil interactions.</title>
        <authorList>
            <person name="Liu Y."/>
            <person name="Joly V."/>
            <person name="Sabar M."/>
            <person name="Matton D.P."/>
        </authorList>
    </citation>
    <scope>NUCLEOTIDE SEQUENCE</scope>
</reference>
<feature type="region of interest" description="Disordered" evidence="1">
    <location>
        <begin position="389"/>
        <end position="417"/>
    </location>
</feature>
<feature type="compositionally biased region" description="Basic and acidic residues" evidence="1">
    <location>
        <begin position="308"/>
        <end position="317"/>
    </location>
</feature>
<organism evidence="3">
    <name type="scientific">Solanum chacoense</name>
    <name type="common">Chaco potato</name>
    <dbReference type="NCBI Taxonomy" id="4108"/>
    <lineage>
        <taxon>Eukaryota</taxon>
        <taxon>Viridiplantae</taxon>
        <taxon>Streptophyta</taxon>
        <taxon>Embryophyta</taxon>
        <taxon>Tracheophyta</taxon>
        <taxon>Spermatophyta</taxon>
        <taxon>Magnoliopsida</taxon>
        <taxon>eudicotyledons</taxon>
        <taxon>Gunneridae</taxon>
        <taxon>Pentapetalae</taxon>
        <taxon>asterids</taxon>
        <taxon>lamiids</taxon>
        <taxon>Solanales</taxon>
        <taxon>Solanaceae</taxon>
        <taxon>Solanoideae</taxon>
        <taxon>Solaneae</taxon>
        <taxon>Solanum</taxon>
    </lineage>
</organism>
<dbReference type="PANTHER" id="PTHR34562:SF11">
    <property type="entry name" value="WPP DOMAIN-INTERACTING PROTEIN 1-LIKE"/>
    <property type="match status" value="1"/>
</dbReference>
<keyword evidence="2" id="KW-1133">Transmembrane helix</keyword>
<dbReference type="InterPro" id="IPR044696">
    <property type="entry name" value="WIP1/2/3"/>
</dbReference>
<feature type="compositionally biased region" description="Low complexity" evidence="1">
    <location>
        <begin position="183"/>
        <end position="192"/>
    </location>
</feature>
<feature type="compositionally biased region" description="Basic and acidic residues" evidence="1">
    <location>
        <begin position="230"/>
        <end position="250"/>
    </location>
</feature>
<sequence>MDLEEQNSASKSVQDNEEMITPPRFENGNQSKVESSNRSSPPGDNSSNNNLDDVKGKGIEIKEVEDYSTPLVKSSPTTKGFGLKKWKRMKRDAQRQDGDSSVNSGKLLKRGLASEVANAEKPVSFSAGRIQKSDGSVSSTNAVFMNPGVLADGFGVIGDSGLAMGPIFNAVSESENSEDRSSRSSTAASAPKARYEAPVLPGYPSDKHWLRSLSGKSLSTSAQKPHQGKGRSETSKKPRGERVKIEKENSHSSMESDSQSSNFLPTQSNNHATSNGTKGGSSVNNDGQFSDEVLTRERPFSEELQTALDRRNGKECETQEDLGTESTWEVKKERSEYQGLSTDHDPLLESIFTLQAAQENLEREIQKWKEIRIEDDVIDHSVQDVGIISDFSSGDTDFPGPNTSEQSQPSNGVPHSFNSLESEVVSLKQNVILLQNKLNDEADLIKLKEARVAELEAILSSNAEKEEKKTGNDLHQSSGNIEKELEGLFRQKIEAELEYLVISRTIQKWRAAAVDQVTLMEEQKILATEQAQMVKKLGNSETKVAMHKSQVETMDNYCDNVASTNKTLELRKGVHKYCSYFLIQLVLLVIVFGLYKLQMSSDAVEVVPT</sequence>
<dbReference type="AlphaFoldDB" id="A0A0V0IN72"/>
<name>A0A0V0IN72_SOLCH</name>
<accession>A0A0V0IN72</accession>
<feature type="compositionally biased region" description="Basic and acidic residues" evidence="1">
    <location>
        <begin position="52"/>
        <end position="65"/>
    </location>
</feature>
<feature type="region of interest" description="Disordered" evidence="1">
    <location>
        <begin position="1"/>
        <end position="106"/>
    </location>
</feature>
<feature type="compositionally biased region" description="Polar residues" evidence="1">
    <location>
        <begin position="262"/>
        <end position="288"/>
    </location>
</feature>
<dbReference type="PANTHER" id="PTHR34562">
    <property type="entry name" value="WPP DOMAIN-INTERACTING PROTEIN 2"/>
    <property type="match status" value="1"/>
</dbReference>
<keyword evidence="2" id="KW-0472">Membrane</keyword>
<keyword evidence="2" id="KW-0812">Transmembrane</keyword>